<protein>
    <submittedName>
        <fullName evidence="2">Uncharacterized protein</fullName>
    </submittedName>
</protein>
<evidence type="ECO:0000313" key="3">
    <source>
        <dbReference type="Proteomes" id="UP001307889"/>
    </source>
</evidence>
<dbReference type="EMBL" id="AP028910">
    <property type="protein sequence ID" value="BES91329.1"/>
    <property type="molecule type" value="Genomic_DNA"/>
</dbReference>
<evidence type="ECO:0000256" key="1">
    <source>
        <dbReference type="SAM" id="MobiDB-lite"/>
    </source>
</evidence>
<keyword evidence="3" id="KW-1185">Reference proteome</keyword>
<gene>
    <name evidence="2" type="ORF">NTJ_04137</name>
</gene>
<name>A0ABN7AGH2_9HEMI</name>
<feature type="region of interest" description="Disordered" evidence="1">
    <location>
        <begin position="1"/>
        <end position="23"/>
    </location>
</feature>
<organism evidence="2 3">
    <name type="scientific">Nesidiocoris tenuis</name>
    <dbReference type="NCBI Taxonomy" id="355587"/>
    <lineage>
        <taxon>Eukaryota</taxon>
        <taxon>Metazoa</taxon>
        <taxon>Ecdysozoa</taxon>
        <taxon>Arthropoda</taxon>
        <taxon>Hexapoda</taxon>
        <taxon>Insecta</taxon>
        <taxon>Pterygota</taxon>
        <taxon>Neoptera</taxon>
        <taxon>Paraneoptera</taxon>
        <taxon>Hemiptera</taxon>
        <taxon>Heteroptera</taxon>
        <taxon>Panheteroptera</taxon>
        <taxon>Cimicomorpha</taxon>
        <taxon>Miridae</taxon>
        <taxon>Dicyphina</taxon>
        <taxon>Nesidiocoris</taxon>
    </lineage>
</organism>
<proteinExistence type="predicted"/>
<reference evidence="2 3" key="1">
    <citation type="submission" date="2023-09" db="EMBL/GenBank/DDBJ databases">
        <title>Nesidiocoris tenuis whole genome shotgun sequence.</title>
        <authorList>
            <person name="Shibata T."/>
            <person name="Shimoda M."/>
            <person name="Kobayashi T."/>
            <person name="Uehara T."/>
        </authorList>
    </citation>
    <scope>NUCLEOTIDE SEQUENCE [LARGE SCALE GENOMIC DNA]</scope>
    <source>
        <strain evidence="2 3">Japan</strain>
    </source>
</reference>
<evidence type="ECO:0000313" key="2">
    <source>
        <dbReference type="EMBL" id="BES91329.1"/>
    </source>
</evidence>
<accession>A0ABN7AGH2</accession>
<sequence>MIRAFTGDPNSISHGGSGEPEARRRFRVPFRVFRRENAKQGSVFPGCGPPRRLPTRRTRCQPFFSSSNRYFPLPLSLFGGGITGHLSVAQFPLTADCPYRP</sequence>
<dbReference type="Proteomes" id="UP001307889">
    <property type="component" value="Chromosome 2"/>
</dbReference>